<dbReference type="EMBL" id="AAPJ01000011">
    <property type="protein sequence ID" value="EAS48387.1"/>
    <property type="molecule type" value="Genomic_DNA"/>
</dbReference>
<evidence type="ECO:0008006" key="3">
    <source>
        <dbReference type="Google" id="ProtNLM"/>
    </source>
</evidence>
<name>Q1YDT2_AURMS</name>
<accession>Q1YDT2</accession>
<proteinExistence type="predicted"/>
<dbReference type="PANTHER" id="PTHR36057">
    <property type="match status" value="1"/>
</dbReference>
<dbReference type="BioCyc" id="AURANTIMONAS:SI859A1_00024-MONOMER"/>
<keyword evidence="2" id="KW-1185">Reference proteome</keyword>
<dbReference type="InterPro" id="IPR010634">
    <property type="entry name" value="DUF1223"/>
</dbReference>
<dbReference type="PANTHER" id="PTHR36057:SF1">
    <property type="entry name" value="LIPOPROTEIN LIPID ATTACHMENT SITE-LIKE PROTEIN, PUTATIVE (DUF1223)-RELATED"/>
    <property type="match status" value="1"/>
</dbReference>
<dbReference type="Proteomes" id="UP000000321">
    <property type="component" value="Unassembled WGS sequence"/>
</dbReference>
<evidence type="ECO:0000313" key="2">
    <source>
        <dbReference type="Proteomes" id="UP000000321"/>
    </source>
</evidence>
<dbReference type="InterPro" id="IPR036249">
    <property type="entry name" value="Thioredoxin-like_sf"/>
</dbReference>
<dbReference type="HOGENOM" id="CLU_065609_0_0_5"/>
<reference evidence="1 2" key="1">
    <citation type="journal article" date="2008" name="Appl. Environ. Microbiol.">
        <title>Genomic insights into Mn(II) oxidation by the marine alphaproteobacterium Aurantimonas sp. strain SI85-9A1.</title>
        <authorList>
            <person name="Dick G.J."/>
            <person name="Podell S."/>
            <person name="Johnson H.A."/>
            <person name="Rivera-Espinoza Y."/>
            <person name="Bernier-Latmani R."/>
            <person name="McCarthy J.K."/>
            <person name="Torpey J.W."/>
            <person name="Clement B.G."/>
            <person name="Gaasterland T."/>
            <person name="Tebo B.M."/>
        </authorList>
    </citation>
    <scope>NUCLEOTIDE SEQUENCE [LARGE SCALE GENOMIC DNA]</scope>
    <source>
        <strain evidence="1 2">SI85-9A1</strain>
    </source>
</reference>
<dbReference type="AlphaFoldDB" id="Q1YDT2"/>
<comment type="caution">
    <text evidence="1">The sequence shown here is derived from an EMBL/GenBank/DDBJ whole genome shotgun (WGS) entry which is preliminary data.</text>
</comment>
<sequence>MTSGCSSRPLGSHHEHSPRQIPAALRRHAEHGPAAPAQRFAMRPMLAGLCALLAASLPVAQAAGAGQIEIRPVEQVVELFTSQGCSSCPPADRILSRLAVEPGILALAYHVDYWDYIGWRDTHGSSENTERQRAYAAAFGTTTIYTPQVVVNGVADAIGSHEGKVRALMDSHPLKATGKGASVTMRVEDDRLHITADVAGAKARGRQPVLMLVTYDDETHTAIDRGENRGTTIVNSHAVQDWRILGMWAGEPLEVDLPLEMLTHPEGESRGWAALLQSVTDEGKPGPILAAAQVEFHQR</sequence>
<gene>
    <name evidence="1" type="ORF">SI859A1_00024</name>
</gene>
<dbReference type="SUPFAM" id="SSF52833">
    <property type="entry name" value="Thioredoxin-like"/>
    <property type="match status" value="1"/>
</dbReference>
<organism evidence="1 2">
    <name type="scientific">Aurantimonas manganoxydans (strain ATCC BAA-1229 / DSM 21871 / SI85-9A1)</name>
    <dbReference type="NCBI Taxonomy" id="287752"/>
    <lineage>
        <taxon>Bacteria</taxon>
        <taxon>Pseudomonadati</taxon>
        <taxon>Pseudomonadota</taxon>
        <taxon>Alphaproteobacteria</taxon>
        <taxon>Hyphomicrobiales</taxon>
        <taxon>Aurantimonadaceae</taxon>
        <taxon>Aurantimonas</taxon>
    </lineage>
</organism>
<evidence type="ECO:0000313" key="1">
    <source>
        <dbReference type="EMBL" id="EAS48387.1"/>
    </source>
</evidence>
<dbReference type="Pfam" id="PF06764">
    <property type="entry name" value="DUF1223"/>
    <property type="match status" value="1"/>
</dbReference>
<protein>
    <recommendedName>
        <fullName evidence="3">DUF1223 domain-containing protein</fullName>
    </recommendedName>
</protein>